<reference evidence="2" key="1">
    <citation type="journal article" date="2014" name="Int. J. Syst. Evol. Microbiol.">
        <title>Complete genome sequence of Corynebacterium casei LMG S-19264T (=DSM 44701T), isolated from a smear-ripened cheese.</title>
        <authorList>
            <consortium name="US DOE Joint Genome Institute (JGI-PGF)"/>
            <person name="Walter F."/>
            <person name="Albersmeier A."/>
            <person name="Kalinowski J."/>
            <person name="Ruckert C."/>
        </authorList>
    </citation>
    <scope>NUCLEOTIDE SEQUENCE</scope>
    <source>
        <strain evidence="2">KCTC 42731</strain>
    </source>
</reference>
<dbReference type="PANTHER" id="PTHR38834">
    <property type="entry name" value="PERIPLASMIC SUBSTRATE BINDING PROTEIN FAMILY 3"/>
    <property type="match status" value="1"/>
</dbReference>
<evidence type="ECO:0000256" key="1">
    <source>
        <dbReference type="SAM" id="SignalP"/>
    </source>
</evidence>
<feature type="chain" id="PRO_5036673645" evidence="1">
    <location>
        <begin position="21"/>
        <end position="248"/>
    </location>
</feature>
<feature type="signal peptide" evidence="1">
    <location>
        <begin position="1"/>
        <end position="20"/>
    </location>
</feature>
<keyword evidence="1" id="KW-0732">Signal</keyword>
<organism evidence="2 3">
    <name type="scientific">Thalassotalea marina</name>
    <dbReference type="NCBI Taxonomy" id="1673741"/>
    <lineage>
        <taxon>Bacteria</taxon>
        <taxon>Pseudomonadati</taxon>
        <taxon>Pseudomonadota</taxon>
        <taxon>Gammaproteobacteria</taxon>
        <taxon>Alteromonadales</taxon>
        <taxon>Colwelliaceae</taxon>
        <taxon>Thalassotalea</taxon>
    </lineage>
</organism>
<dbReference type="RefSeq" id="WP_189769341.1">
    <property type="nucleotide sequence ID" value="NZ_BNCK01000003.1"/>
</dbReference>
<dbReference type="PANTHER" id="PTHR38834:SF3">
    <property type="entry name" value="SOLUTE-BINDING PROTEIN FAMILY 3_N-TERMINAL DOMAIN-CONTAINING PROTEIN"/>
    <property type="match status" value="1"/>
</dbReference>
<protein>
    <submittedName>
        <fullName evidence="2">ABC transporter substrate-binding protein</fullName>
    </submittedName>
</protein>
<dbReference type="SUPFAM" id="SSF53850">
    <property type="entry name" value="Periplasmic binding protein-like II"/>
    <property type="match status" value="1"/>
</dbReference>
<dbReference type="Proteomes" id="UP000623842">
    <property type="component" value="Unassembled WGS sequence"/>
</dbReference>
<keyword evidence="3" id="KW-1185">Reference proteome</keyword>
<sequence>MKFALFLATIVISFSATANANDPPLASLDIVAAEHELLQYRDNGVLKGPTIEILKLLLQNQQLVDKTRFLPWARALLVAKTQPNTLVLSIVRTKEREPFFHWITKVSNLERAFISLKSNKTATITTFEQAKSKLTVVVRDSYSHRSLLKQGFSAQQHLYVVSNIELAIDLLLNNKVELLYTDPEVIEHYFEKQKLRAAEMVNFTVFPETSRSSYIALNKESDVEILEVLLLAHQRIKDLPSYHFLINN</sequence>
<reference evidence="2" key="2">
    <citation type="submission" date="2020-09" db="EMBL/GenBank/DDBJ databases">
        <authorList>
            <person name="Sun Q."/>
            <person name="Kim S."/>
        </authorList>
    </citation>
    <scope>NUCLEOTIDE SEQUENCE</scope>
    <source>
        <strain evidence="2">KCTC 42731</strain>
    </source>
</reference>
<evidence type="ECO:0000313" key="3">
    <source>
        <dbReference type="Proteomes" id="UP000623842"/>
    </source>
</evidence>
<dbReference type="Gene3D" id="3.40.190.10">
    <property type="entry name" value="Periplasmic binding protein-like II"/>
    <property type="match status" value="2"/>
</dbReference>
<name>A0A919BGC1_9GAMM</name>
<accession>A0A919BGC1</accession>
<gene>
    <name evidence="2" type="ORF">GCM10017161_17570</name>
</gene>
<proteinExistence type="predicted"/>
<comment type="caution">
    <text evidence="2">The sequence shown here is derived from an EMBL/GenBank/DDBJ whole genome shotgun (WGS) entry which is preliminary data.</text>
</comment>
<dbReference type="AlphaFoldDB" id="A0A919BGC1"/>
<evidence type="ECO:0000313" key="2">
    <source>
        <dbReference type="EMBL" id="GHF90068.1"/>
    </source>
</evidence>
<dbReference type="EMBL" id="BNCK01000003">
    <property type="protein sequence ID" value="GHF90068.1"/>
    <property type="molecule type" value="Genomic_DNA"/>
</dbReference>